<dbReference type="EMBL" id="VCQV01000002">
    <property type="protein sequence ID" value="TWP38574.1"/>
    <property type="molecule type" value="Genomic_DNA"/>
</dbReference>
<reference evidence="4 5" key="2">
    <citation type="submission" date="2019-08" db="EMBL/GenBank/DDBJ databases">
        <title>Jejuicoccus antrihumi gen. nov., sp. nov., a new member of the family Dermacoccaceae isolated from a cave.</title>
        <authorList>
            <person name="Schumann P."/>
            <person name="Kim I.S."/>
        </authorList>
    </citation>
    <scope>NUCLEOTIDE SEQUENCE [LARGE SCALE GENOMIC DNA]</scope>
    <source>
        <strain evidence="4 5">C5-26</strain>
    </source>
</reference>
<name>A0A563E9V5_9MICO</name>
<proteinExistence type="inferred from homology"/>
<sequence>MSTVDDLLARRARHLPQAMSLHYDRPLHIVRGDGAYLIAADGTRYLDCINNVSHVGHANAHVAEAACRQMRMLNTNARFLYAELFDYVERLTDRLPAALSVCFLVNSGSEANELALRIARARTHRRGTVVLDGAYHGNTTSLIDISPYKFNGRGGEGCPPHVQVAATPDPYDGRFRGESSGSDYAQDVTKALERSTQAGHPAGTFITESLLGCAGQVDPPDGYLAAAYAAARAAGAVCIADEVQIGFGRMGDTFWGFETQGVVPDIVTLGKPIGNGHPLGAVVTTPEIAESFATGMEYFNTFGGNPVSCVIGSAVLDVIDSEGLQEHARRVGEHLEHGFADLAKRHQAIGDTRGRGLFRGVALVTDRQTHAPATSLARTLVQQLREEEQILLSLEGPGDNVLKLKPPMPFSEGDADRLLDALDRLLTDQGE</sequence>
<dbReference type="PANTHER" id="PTHR45688">
    <property type="match status" value="1"/>
</dbReference>
<dbReference type="RefSeq" id="WP_146314977.1">
    <property type="nucleotide sequence ID" value="NZ_VCQV01000002.1"/>
</dbReference>
<comment type="similarity">
    <text evidence="1 3">Belongs to the class-III pyridoxal-phosphate-dependent aminotransferase family.</text>
</comment>
<gene>
    <name evidence="4" type="ORF">FGL98_01940</name>
</gene>
<dbReference type="PANTHER" id="PTHR45688:SF13">
    <property type="entry name" value="ALANINE--GLYOXYLATE AMINOTRANSFERASE 2-LIKE"/>
    <property type="match status" value="1"/>
</dbReference>
<organism evidence="4 5">
    <name type="scientific">Leekyejoonella antrihumi</name>
    <dbReference type="NCBI Taxonomy" id="1660198"/>
    <lineage>
        <taxon>Bacteria</taxon>
        <taxon>Bacillati</taxon>
        <taxon>Actinomycetota</taxon>
        <taxon>Actinomycetes</taxon>
        <taxon>Micrococcales</taxon>
        <taxon>Dermacoccaceae</taxon>
        <taxon>Leekyejoonella</taxon>
    </lineage>
</organism>
<dbReference type="Gene3D" id="3.90.1150.10">
    <property type="entry name" value="Aspartate Aminotransferase, domain 1"/>
    <property type="match status" value="1"/>
</dbReference>
<dbReference type="PROSITE" id="PS00600">
    <property type="entry name" value="AA_TRANSFER_CLASS_3"/>
    <property type="match status" value="1"/>
</dbReference>
<keyword evidence="2 3" id="KW-0663">Pyridoxal phosphate</keyword>
<keyword evidence="4" id="KW-0808">Transferase</keyword>
<dbReference type="AlphaFoldDB" id="A0A563E9V5"/>
<dbReference type="Gene3D" id="3.40.640.10">
    <property type="entry name" value="Type I PLP-dependent aspartate aminotransferase-like (Major domain)"/>
    <property type="match status" value="1"/>
</dbReference>
<dbReference type="Pfam" id="PF00202">
    <property type="entry name" value="Aminotran_3"/>
    <property type="match status" value="1"/>
</dbReference>
<comment type="caution">
    <text evidence="4">The sequence shown here is derived from an EMBL/GenBank/DDBJ whole genome shotgun (WGS) entry which is preliminary data.</text>
</comment>
<evidence type="ECO:0000256" key="3">
    <source>
        <dbReference type="RuleBase" id="RU003560"/>
    </source>
</evidence>
<evidence type="ECO:0000313" key="4">
    <source>
        <dbReference type="EMBL" id="TWP38574.1"/>
    </source>
</evidence>
<evidence type="ECO:0000256" key="2">
    <source>
        <dbReference type="ARBA" id="ARBA00022898"/>
    </source>
</evidence>
<dbReference type="GO" id="GO:0030170">
    <property type="term" value="F:pyridoxal phosphate binding"/>
    <property type="evidence" value="ECO:0007669"/>
    <property type="project" value="InterPro"/>
</dbReference>
<keyword evidence="5" id="KW-1185">Reference proteome</keyword>
<accession>A0A563E9V5</accession>
<dbReference type="OrthoDB" id="9801834at2"/>
<dbReference type="Proteomes" id="UP000320244">
    <property type="component" value="Unassembled WGS sequence"/>
</dbReference>
<keyword evidence="4" id="KW-0032">Aminotransferase</keyword>
<dbReference type="PIRSF" id="PIRSF000521">
    <property type="entry name" value="Transaminase_4ab_Lys_Orn"/>
    <property type="match status" value="1"/>
</dbReference>
<dbReference type="InterPro" id="IPR015421">
    <property type="entry name" value="PyrdxlP-dep_Trfase_major"/>
</dbReference>
<dbReference type="InterPro" id="IPR015424">
    <property type="entry name" value="PyrdxlP-dep_Trfase"/>
</dbReference>
<protein>
    <submittedName>
        <fullName evidence="4">Aminotransferase class III-fold pyridoxal phosphate-dependent enzyme</fullName>
    </submittedName>
</protein>
<dbReference type="InterPro" id="IPR005814">
    <property type="entry name" value="Aminotrans_3"/>
</dbReference>
<dbReference type="CDD" id="cd00610">
    <property type="entry name" value="OAT_like"/>
    <property type="match status" value="1"/>
</dbReference>
<dbReference type="GO" id="GO:0008483">
    <property type="term" value="F:transaminase activity"/>
    <property type="evidence" value="ECO:0007669"/>
    <property type="project" value="UniProtKB-KW"/>
</dbReference>
<reference evidence="4 5" key="1">
    <citation type="submission" date="2019-05" db="EMBL/GenBank/DDBJ databases">
        <authorList>
            <person name="Lee S.D."/>
        </authorList>
    </citation>
    <scope>NUCLEOTIDE SEQUENCE [LARGE SCALE GENOMIC DNA]</scope>
    <source>
        <strain evidence="4 5">C5-26</strain>
    </source>
</reference>
<evidence type="ECO:0000313" key="5">
    <source>
        <dbReference type="Proteomes" id="UP000320244"/>
    </source>
</evidence>
<dbReference type="InterPro" id="IPR049704">
    <property type="entry name" value="Aminotrans_3_PPA_site"/>
</dbReference>
<evidence type="ECO:0000256" key="1">
    <source>
        <dbReference type="ARBA" id="ARBA00008954"/>
    </source>
</evidence>
<dbReference type="SUPFAM" id="SSF53383">
    <property type="entry name" value="PLP-dependent transferases"/>
    <property type="match status" value="1"/>
</dbReference>
<dbReference type="InterPro" id="IPR015422">
    <property type="entry name" value="PyrdxlP-dep_Trfase_small"/>
</dbReference>